<comment type="caution">
    <text evidence="2">The sequence shown here is derived from an EMBL/GenBank/DDBJ whole genome shotgun (WGS) entry which is preliminary data.</text>
</comment>
<dbReference type="InterPro" id="IPR007497">
    <property type="entry name" value="SIMPL/DUF541"/>
</dbReference>
<dbReference type="Gene3D" id="3.30.110.170">
    <property type="entry name" value="Protein of unknown function (DUF541), domain 1"/>
    <property type="match status" value="1"/>
</dbReference>
<sequence>MKTITSLLLCLIAFTSLSQITTTPNQAAASAPGSRFIEVTGVGEINVDPNIIYLSIELKEYKKSGKIVSLEQLEDQLKKALQVVSIPVENLKVTASSGRQSALKKMNADLLISKRYMLKLTNIDLLNPLLGELANVEILSVAVTEVTHTEIEKYRTEAKVKAANNALEKATLLTSSLNGKLGPVLEISEMNFNDRLVLRGKIDYQPRFEDTSYYDSDKPQNDVAFEQVKISYTLIAKFRIE</sequence>
<keyword evidence="1" id="KW-0732">Signal</keyword>
<gene>
    <name evidence="2" type="ORF">JI741_04585</name>
</gene>
<evidence type="ECO:0000313" key="3">
    <source>
        <dbReference type="Proteomes" id="UP000613030"/>
    </source>
</evidence>
<dbReference type="Proteomes" id="UP000613030">
    <property type="component" value="Unassembled WGS sequence"/>
</dbReference>
<accession>A0ABS1KMB9</accession>
<dbReference type="RefSeq" id="WP_202007810.1">
    <property type="nucleotide sequence ID" value="NZ_JAERRB010000001.1"/>
</dbReference>
<dbReference type="Gene3D" id="3.30.70.2970">
    <property type="entry name" value="Protein of unknown function (DUF541), domain 2"/>
    <property type="match status" value="1"/>
</dbReference>
<proteinExistence type="predicted"/>
<name>A0ABS1KMB9_9BACT</name>
<keyword evidence="3" id="KW-1185">Reference proteome</keyword>
<dbReference type="PANTHER" id="PTHR34387:SF1">
    <property type="entry name" value="PERIPLASMIC IMMUNOGENIC PROTEIN"/>
    <property type="match status" value="1"/>
</dbReference>
<feature type="chain" id="PRO_5045362630" evidence="1">
    <location>
        <begin position="19"/>
        <end position="241"/>
    </location>
</feature>
<feature type="signal peptide" evidence="1">
    <location>
        <begin position="1"/>
        <end position="18"/>
    </location>
</feature>
<organism evidence="2 3">
    <name type="scientific">Chryseolinea lacunae</name>
    <dbReference type="NCBI Taxonomy" id="2801331"/>
    <lineage>
        <taxon>Bacteria</taxon>
        <taxon>Pseudomonadati</taxon>
        <taxon>Bacteroidota</taxon>
        <taxon>Cytophagia</taxon>
        <taxon>Cytophagales</taxon>
        <taxon>Fulvivirgaceae</taxon>
        <taxon>Chryseolinea</taxon>
    </lineage>
</organism>
<dbReference type="InterPro" id="IPR052022">
    <property type="entry name" value="26kDa_periplasmic_antigen"/>
</dbReference>
<evidence type="ECO:0000256" key="1">
    <source>
        <dbReference type="SAM" id="SignalP"/>
    </source>
</evidence>
<dbReference type="PANTHER" id="PTHR34387">
    <property type="entry name" value="SLR1258 PROTEIN"/>
    <property type="match status" value="1"/>
</dbReference>
<protein>
    <submittedName>
        <fullName evidence="2">SIMPL domain-containing protein</fullName>
    </submittedName>
</protein>
<dbReference type="EMBL" id="JAERRB010000001">
    <property type="protein sequence ID" value="MBL0740480.1"/>
    <property type="molecule type" value="Genomic_DNA"/>
</dbReference>
<evidence type="ECO:0000313" key="2">
    <source>
        <dbReference type="EMBL" id="MBL0740480.1"/>
    </source>
</evidence>
<dbReference type="Pfam" id="PF04402">
    <property type="entry name" value="SIMPL"/>
    <property type="match status" value="1"/>
</dbReference>
<reference evidence="2 3" key="1">
    <citation type="submission" date="2021-01" db="EMBL/GenBank/DDBJ databases">
        <title>Chryseolinea sp. Jin1 Genome sequencing and assembly.</title>
        <authorList>
            <person name="Kim I."/>
        </authorList>
    </citation>
    <scope>NUCLEOTIDE SEQUENCE [LARGE SCALE GENOMIC DNA]</scope>
    <source>
        <strain evidence="2 3">Jin1</strain>
    </source>
</reference>